<reference evidence="2 3" key="2">
    <citation type="submission" date="2018-11" db="EMBL/GenBank/DDBJ databases">
        <authorList>
            <consortium name="Pathogen Informatics"/>
        </authorList>
    </citation>
    <scope>NUCLEOTIDE SEQUENCE [LARGE SCALE GENOMIC DNA]</scope>
</reference>
<evidence type="ECO:0000313" key="4">
    <source>
        <dbReference type="WBParaSite" id="ASIM_0000588701-mRNA-1"/>
    </source>
</evidence>
<organism evidence="4">
    <name type="scientific">Anisakis simplex</name>
    <name type="common">Herring worm</name>
    <dbReference type="NCBI Taxonomy" id="6269"/>
    <lineage>
        <taxon>Eukaryota</taxon>
        <taxon>Metazoa</taxon>
        <taxon>Ecdysozoa</taxon>
        <taxon>Nematoda</taxon>
        <taxon>Chromadorea</taxon>
        <taxon>Rhabditida</taxon>
        <taxon>Spirurina</taxon>
        <taxon>Ascaridomorpha</taxon>
        <taxon>Ascaridoidea</taxon>
        <taxon>Anisakidae</taxon>
        <taxon>Anisakis</taxon>
        <taxon>Anisakis simplex complex</taxon>
    </lineage>
</organism>
<keyword evidence="3" id="KW-1185">Reference proteome</keyword>
<protein>
    <submittedName>
        <fullName evidence="2 4">Uncharacterized protein</fullName>
    </submittedName>
</protein>
<feature type="region of interest" description="Disordered" evidence="1">
    <location>
        <begin position="1"/>
        <end position="55"/>
    </location>
</feature>
<sequence>MQGSQPFMCSQSQPVSLSSLHSQSEHNLNNNNNSDPSQNSNASNTNKPSPMETCAPCANNIGSPLLSSDTPSTSSHPYFGNVRSSSNQLFTPSSAGLMNSGGAFTPLSTANALSSSNFQNMNFNSGMYAQPSVSCSNSNCSTPLGSATSMPYSRQAQTAAAASAISRQLATLMTSGLYPFPPLFFPFGNGVNANAAVNQ</sequence>
<feature type="compositionally biased region" description="Low complexity" evidence="1">
    <location>
        <begin position="10"/>
        <end position="44"/>
    </location>
</feature>
<dbReference type="Proteomes" id="UP000267096">
    <property type="component" value="Unassembled WGS sequence"/>
</dbReference>
<gene>
    <name evidence="2" type="ORF">ASIM_LOCUS5681</name>
</gene>
<evidence type="ECO:0000256" key="1">
    <source>
        <dbReference type="SAM" id="MobiDB-lite"/>
    </source>
</evidence>
<evidence type="ECO:0000313" key="3">
    <source>
        <dbReference type="Proteomes" id="UP000267096"/>
    </source>
</evidence>
<dbReference type="EMBL" id="UYRR01011398">
    <property type="protein sequence ID" value="VDK25908.1"/>
    <property type="molecule type" value="Genomic_DNA"/>
</dbReference>
<reference evidence="4" key="1">
    <citation type="submission" date="2017-02" db="UniProtKB">
        <authorList>
            <consortium name="WormBaseParasite"/>
        </authorList>
    </citation>
    <scope>IDENTIFICATION</scope>
</reference>
<dbReference type="AlphaFoldDB" id="A0A0M3JE45"/>
<dbReference type="WBParaSite" id="ASIM_0000588701-mRNA-1">
    <property type="protein sequence ID" value="ASIM_0000588701-mRNA-1"/>
    <property type="gene ID" value="ASIM_0000588701"/>
</dbReference>
<accession>A0A0M3JE45</accession>
<evidence type="ECO:0000313" key="2">
    <source>
        <dbReference type="EMBL" id="VDK25908.1"/>
    </source>
</evidence>
<proteinExistence type="predicted"/>
<name>A0A0M3JE45_ANISI</name>